<dbReference type="GO" id="GO:0005829">
    <property type="term" value="C:cytosol"/>
    <property type="evidence" value="ECO:0007669"/>
    <property type="project" value="TreeGrafter"/>
</dbReference>
<dbReference type="SMART" id="SM00534">
    <property type="entry name" value="MUTSac"/>
    <property type="match status" value="1"/>
</dbReference>
<dbReference type="AlphaFoldDB" id="A0A1T5EHH9"/>
<dbReference type="InterPro" id="IPR000432">
    <property type="entry name" value="DNA_mismatch_repair_MutS_C"/>
</dbReference>
<evidence type="ECO:0000313" key="6">
    <source>
        <dbReference type="Proteomes" id="UP000190150"/>
    </source>
</evidence>
<evidence type="ECO:0000256" key="1">
    <source>
        <dbReference type="ARBA" id="ARBA00022741"/>
    </source>
</evidence>
<name>A0A1T5EHH9_9SPHI</name>
<dbReference type="OrthoDB" id="1097361at2"/>
<sequence length="423" mass="48804">MNNTQDLFLSKDILPLFDYTLNNDSQLALSKLLRKPLSSITEIRDRQAILEQLISCKSLCDTYSYHKIEYSDTYRFLCQFPIDDLKRQEYMAYVFQKRKRNTLLGEYTQLIYFLAKLERLIKENLILEKFPMAYQDDLRFIVNYIASFNPSHYRSKINQDKFGFKAIQKLNTNVCQKRKNGDTLIFFEKLNLLEAYLSIARAVNRHGFKFAEIGDNSDFNLIGFYHPLLKNPVKNNIQVDHNVILITGANMSGKSTLLKSIGLCVYLSHLGLPIPAANGKIPYYDKISIQINHSDDLKNGYSHFMNEIVKLKDVVLDADNGKRCFAVFDELFKGTNYEDALAISVKTIKGLRKFDSSSFFISTHITELKHRLSNSDTQTAAFYIDSEVRDEIPVFSYVLKAGWSNLQIGQLLFKKEGLDDLLD</sequence>
<keyword evidence="2" id="KW-0067">ATP-binding</keyword>
<evidence type="ECO:0000256" key="3">
    <source>
        <dbReference type="ARBA" id="ARBA00023125"/>
    </source>
</evidence>
<dbReference type="GO" id="GO:0005524">
    <property type="term" value="F:ATP binding"/>
    <property type="evidence" value="ECO:0007669"/>
    <property type="project" value="UniProtKB-KW"/>
</dbReference>
<organism evidence="5 6">
    <name type="scientific">Sphingobacterium nematocida</name>
    <dbReference type="NCBI Taxonomy" id="1513896"/>
    <lineage>
        <taxon>Bacteria</taxon>
        <taxon>Pseudomonadati</taxon>
        <taxon>Bacteroidota</taxon>
        <taxon>Sphingobacteriia</taxon>
        <taxon>Sphingobacteriales</taxon>
        <taxon>Sphingobacteriaceae</taxon>
        <taxon>Sphingobacterium</taxon>
    </lineage>
</organism>
<dbReference type="GO" id="GO:0140664">
    <property type="term" value="F:ATP-dependent DNA damage sensor activity"/>
    <property type="evidence" value="ECO:0007669"/>
    <property type="project" value="InterPro"/>
</dbReference>
<dbReference type="InterPro" id="IPR027417">
    <property type="entry name" value="P-loop_NTPase"/>
</dbReference>
<proteinExistence type="predicted"/>
<dbReference type="Proteomes" id="UP000190150">
    <property type="component" value="Unassembled WGS sequence"/>
</dbReference>
<accession>A0A1T5EHH9</accession>
<evidence type="ECO:0000313" key="5">
    <source>
        <dbReference type="EMBL" id="SKB83245.1"/>
    </source>
</evidence>
<dbReference type="PANTHER" id="PTHR11361:SF99">
    <property type="entry name" value="DNA MISMATCH REPAIR PROTEIN"/>
    <property type="match status" value="1"/>
</dbReference>
<evidence type="ECO:0000259" key="4">
    <source>
        <dbReference type="SMART" id="SM00534"/>
    </source>
</evidence>
<reference evidence="6" key="1">
    <citation type="submission" date="2017-02" db="EMBL/GenBank/DDBJ databases">
        <authorList>
            <person name="Varghese N."/>
            <person name="Submissions S."/>
        </authorList>
    </citation>
    <scope>NUCLEOTIDE SEQUENCE [LARGE SCALE GENOMIC DNA]</scope>
    <source>
        <strain evidence="6">DSM 24091</strain>
    </source>
</reference>
<dbReference type="InterPro" id="IPR045076">
    <property type="entry name" value="MutS"/>
</dbReference>
<dbReference type="PANTHER" id="PTHR11361">
    <property type="entry name" value="DNA MISMATCH REPAIR PROTEIN MUTS FAMILY MEMBER"/>
    <property type="match status" value="1"/>
</dbReference>
<dbReference type="STRING" id="1513896.SAMN05660841_02577"/>
<dbReference type="Gene3D" id="3.40.50.300">
    <property type="entry name" value="P-loop containing nucleotide triphosphate hydrolases"/>
    <property type="match status" value="1"/>
</dbReference>
<keyword evidence="3" id="KW-0238">DNA-binding</keyword>
<gene>
    <name evidence="5" type="ORF">SAMN05660841_02577</name>
</gene>
<dbReference type="Pfam" id="PF00488">
    <property type="entry name" value="MutS_V"/>
    <property type="match status" value="1"/>
</dbReference>
<keyword evidence="1" id="KW-0547">Nucleotide-binding</keyword>
<protein>
    <submittedName>
        <fullName evidence="5">DNA mismatch repair protein MutS</fullName>
    </submittedName>
</protein>
<keyword evidence="6" id="KW-1185">Reference proteome</keyword>
<dbReference type="SUPFAM" id="SSF52540">
    <property type="entry name" value="P-loop containing nucleoside triphosphate hydrolases"/>
    <property type="match status" value="1"/>
</dbReference>
<dbReference type="EMBL" id="FUZF01000011">
    <property type="protein sequence ID" value="SKB83245.1"/>
    <property type="molecule type" value="Genomic_DNA"/>
</dbReference>
<evidence type="ECO:0000256" key="2">
    <source>
        <dbReference type="ARBA" id="ARBA00022840"/>
    </source>
</evidence>
<dbReference type="RefSeq" id="WP_079643484.1">
    <property type="nucleotide sequence ID" value="NZ_FUZF01000011.1"/>
</dbReference>
<dbReference type="GO" id="GO:0030983">
    <property type="term" value="F:mismatched DNA binding"/>
    <property type="evidence" value="ECO:0007669"/>
    <property type="project" value="InterPro"/>
</dbReference>
<feature type="domain" description="DNA mismatch repair proteins mutS family" evidence="4">
    <location>
        <begin position="241"/>
        <end position="418"/>
    </location>
</feature>
<dbReference type="GO" id="GO:0006298">
    <property type="term" value="P:mismatch repair"/>
    <property type="evidence" value="ECO:0007669"/>
    <property type="project" value="InterPro"/>
</dbReference>